<feature type="domain" description="HPt" evidence="19">
    <location>
        <begin position="471"/>
        <end position="564"/>
    </location>
</feature>
<keyword evidence="6 15" id="KW-0597">Phosphoprotein</keyword>
<dbReference type="SUPFAM" id="SSF55874">
    <property type="entry name" value="ATPase domain of HSP90 chaperone/DNA topoisomerase II/histidine kinase"/>
    <property type="match status" value="1"/>
</dbReference>
<dbReference type="InterPro" id="IPR008207">
    <property type="entry name" value="Sig_transdc_His_kin_Hpt_dom"/>
</dbReference>
<dbReference type="RefSeq" id="WP_322541512.1">
    <property type="nucleotide sequence ID" value="NZ_JAOBTT010000001.1"/>
</dbReference>
<sequence>MMWKSTLCAVSLWRSTFPAGEASGYISTLHGFAALGLFSLFGHALQLRMQLRRREKLARVKQHRTNQLLCRLTRLRQAHRDAQRASEAKTTFLSHACHDIRTPLAALVDLLARERHNHGDAQQRERNLTAAWRTSCMLLELLGKQLDLARIESGTYLSPPEPVVLSDVLRDADALFRPAAQAKGLTLNVVLHVSQPHVLFNPTALSQILYNLLSNAIKFTARGAITVTLRQSDSEQNRYTLCVCDSGPGLTAEQQQHIFTPFVQLDNVDMQNAGSGLGLAICQSLAEQLDCALQVESTPQQGSAFTLSFTAPPATAIATPPQAIASPSAEHALRLLVVDDNALQRRLLSQQLMQAGHQVLLAEDARTALALWRQYQPDGILTDCCMPEMDGLHFARLLRAEEQQRQWPRVPLFGLTANAETRAMQQALDAGMDDCLIKPLALADFLPRINAALAAKQDATVQTLNQITAHNVTARRALLTLAQQQNAHDVARLQQAVMRNDFAVARHAAHQLKGSALMLRASRLQQSCLAAEQAAECGDAERLQQSMPAIVAALAQLERLFQQLDSPAFLKQMR</sequence>
<evidence type="ECO:0000256" key="15">
    <source>
        <dbReference type="PROSITE-ProRule" id="PRU00169"/>
    </source>
</evidence>
<evidence type="ECO:0000313" key="21">
    <source>
        <dbReference type="Proteomes" id="UP001288620"/>
    </source>
</evidence>
<dbReference type="CDD" id="cd17546">
    <property type="entry name" value="REC_hyHK_CKI1_RcsC-like"/>
    <property type="match status" value="1"/>
</dbReference>
<feature type="domain" description="Response regulatory" evidence="18">
    <location>
        <begin position="334"/>
        <end position="453"/>
    </location>
</feature>
<evidence type="ECO:0000256" key="6">
    <source>
        <dbReference type="ARBA" id="ARBA00022553"/>
    </source>
</evidence>
<keyword evidence="5" id="KW-0997">Cell inner membrane</keyword>
<dbReference type="SMART" id="SM00387">
    <property type="entry name" value="HATPase_c"/>
    <property type="match status" value="1"/>
</dbReference>
<dbReference type="Pfam" id="PF00072">
    <property type="entry name" value="Response_reg"/>
    <property type="match status" value="1"/>
</dbReference>
<evidence type="ECO:0000259" key="18">
    <source>
        <dbReference type="PROSITE" id="PS50110"/>
    </source>
</evidence>
<dbReference type="SUPFAM" id="SSF52172">
    <property type="entry name" value="CheY-like"/>
    <property type="match status" value="1"/>
</dbReference>
<dbReference type="CDD" id="cd00088">
    <property type="entry name" value="HPT"/>
    <property type="match status" value="1"/>
</dbReference>
<dbReference type="Gene3D" id="3.40.50.2300">
    <property type="match status" value="1"/>
</dbReference>
<evidence type="ECO:0000256" key="4">
    <source>
        <dbReference type="ARBA" id="ARBA00022475"/>
    </source>
</evidence>
<dbReference type="InterPro" id="IPR003594">
    <property type="entry name" value="HATPase_dom"/>
</dbReference>
<dbReference type="Gene3D" id="3.30.565.10">
    <property type="entry name" value="Histidine kinase-like ATPase, C-terminal domain"/>
    <property type="match status" value="1"/>
</dbReference>
<evidence type="ECO:0000256" key="7">
    <source>
        <dbReference type="ARBA" id="ARBA00022679"/>
    </source>
</evidence>
<reference evidence="21" key="1">
    <citation type="submission" date="2023-07" db="EMBL/GenBank/DDBJ databases">
        <title>Structural and functional analysis of rice phyllospheric bacteria for their antimicrobial properties and defense elicitation against blast disease.</title>
        <authorList>
            <person name="Sahu K.P."/>
            <person name="Asharani P."/>
            <person name="Kumar M."/>
            <person name="Reddy B."/>
            <person name="Kumar A."/>
        </authorList>
    </citation>
    <scope>NUCLEOTIDE SEQUENCE [LARGE SCALE GENOMIC DNA]</scope>
    <source>
        <strain evidence="21">OsEp_Plm_30P10</strain>
    </source>
</reference>
<feature type="modified residue" description="Phosphohistidine" evidence="14">
    <location>
        <position position="510"/>
    </location>
</feature>
<organism evidence="20 21">
    <name type="scientific">Pantoea eucrina</name>
    <dbReference type="NCBI Taxonomy" id="472693"/>
    <lineage>
        <taxon>Bacteria</taxon>
        <taxon>Pseudomonadati</taxon>
        <taxon>Pseudomonadota</taxon>
        <taxon>Gammaproteobacteria</taxon>
        <taxon>Enterobacterales</taxon>
        <taxon>Erwiniaceae</taxon>
        <taxon>Pantoea</taxon>
    </lineage>
</organism>
<keyword evidence="11 16" id="KW-1133">Transmembrane helix</keyword>
<feature type="modified residue" description="4-aspartylphosphate" evidence="15">
    <location>
        <position position="383"/>
    </location>
</feature>
<dbReference type="InterPro" id="IPR036641">
    <property type="entry name" value="HPT_dom_sf"/>
</dbReference>
<dbReference type="SUPFAM" id="SSF47226">
    <property type="entry name" value="Histidine-containing phosphotransfer domain, HPT domain"/>
    <property type="match status" value="1"/>
</dbReference>
<dbReference type="CDD" id="cd16922">
    <property type="entry name" value="HATPase_EvgS-ArcB-TorS-like"/>
    <property type="match status" value="1"/>
</dbReference>
<dbReference type="InterPro" id="IPR036097">
    <property type="entry name" value="HisK_dim/P_sf"/>
</dbReference>
<keyword evidence="9" id="KW-0418">Kinase</keyword>
<comment type="subcellular location">
    <subcellularLocation>
        <location evidence="2">Cell inner membrane</location>
        <topology evidence="2">Multi-pass membrane protein</topology>
    </subcellularLocation>
</comment>
<dbReference type="Gene3D" id="1.10.287.130">
    <property type="match status" value="1"/>
</dbReference>
<dbReference type="EMBL" id="JAOBTT010000001">
    <property type="protein sequence ID" value="MDZ7277399.1"/>
    <property type="molecule type" value="Genomic_DNA"/>
</dbReference>
<evidence type="ECO:0000256" key="16">
    <source>
        <dbReference type="SAM" id="Phobius"/>
    </source>
</evidence>
<keyword evidence="8 16" id="KW-0812">Transmembrane</keyword>
<dbReference type="InterPro" id="IPR004358">
    <property type="entry name" value="Sig_transdc_His_kin-like_C"/>
</dbReference>
<keyword evidence="12" id="KW-0902">Two-component regulatory system</keyword>
<dbReference type="InterPro" id="IPR036890">
    <property type="entry name" value="HATPase_C_sf"/>
</dbReference>
<evidence type="ECO:0000259" key="19">
    <source>
        <dbReference type="PROSITE" id="PS50894"/>
    </source>
</evidence>
<dbReference type="SMART" id="SM00388">
    <property type="entry name" value="HisKA"/>
    <property type="match status" value="1"/>
</dbReference>
<evidence type="ECO:0000256" key="1">
    <source>
        <dbReference type="ARBA" id="ARBA00000085"/>
    </source>
</evidence>
<dbReference type="InterPro" id="IPR011006">
    <property type="entry name" value="CheY-like_superfamily"/>
</dbReference>
<feature type="domain" description="Histidine kinase" evidence="17">
    <location>
        <begin position="95"/>
        <end position="313"/>
    </location>
</feature>
<dbReference type="Proteomes" id="UP001288620">
    <property type="component" value="Unassembled WGS sequence"/>
</dbReference>
<dbReference type="InterPro" id="IPR005467">
    <property type="entry name" value="His_kinase_dom"/>
</dbReference>
<name>A0ABU5LBS8_9GAMM</name>
<comment type="catalytic activity">
    <reaction evidence="1">
        <text>ATP + protein L-histidine = ADP + protein N-phospho-L-histidine.</text>
        <dbReference type="EC" id="2.7.13.3"/>
    </reaction>
</comment>
<keyword evidence="21" id="KW-1185">Reference proteome</keyword>
<protein>
    <recommendedName>
        <fullName evidence="3">histidine kinase</fullName>
        <ecNumber evidence="3">2.7.13.3</ecNumber>
    </recommendedName>
</protein>
<evidence type="ECO:0000256" key="11">
    <source>
        <dbReference type="ARBA" id="ARBA00022989"/>
    </source>
</evidence>
<gene>
    <name evidence="20" type="ORF">N4G40_03760</name>
</gene>
<comment type="caution">
    <text evidence="20">The sequence shown here is derived from an EMBL/GenBank/DDBJ whole genome shotgun (WGS) entry which is preliminary data.</text>
</comment>
<evidence type="ECO:0000256" key="2">
    <source>
        <dbReference type="ARBA" id="ARBA00004429"/>
    </source>
</evidence>
<proteinExistence type="predicted"/>
<keyword evidence="10" id="KW-0067">ATP-binding</keyword>
<evidence type="ECO:0000256" key="12">
    <source>
        <dbReference type="ARBA" id="ARBA00023012"/>
    </source>
</evidence>
<dbReference type="EC" id="2.7.13.3" evidence="3"/>
<evidence type="ECO:0000256" key="9">
    <source>
        <dbReference type="ARBA" id="ARBA00022777"/>
    </source>
</evidence>
<dbReference type="InterPro" id="IPR001789">
    <property type="entry name" value="Sig_transdc_resp-reg_receiver"/>
</dbReference>
<feature type="transmembrane region" description="Helical" evidence="16">
    <location>
        <begin position="28"/>
        <end position="47"/>
    </location>
</feature>
<dbReference type="SMART" id="SM00448">
    <property type="entry name" value="REC"/>
    <property type="match status" value="1"/>
</dbReference>
<dbReference type="SUPFAM" id="SSF47384">
    <property type="entry name" value="Homodimeric domain of signal transducing histidine kinase"/>
    <property type="match status" value="1"/>
</dbReference>
<evidence type="ECO:0000256" key="5">
    <source>
        <dbReference type="ARBA" id="ARBA00022519"/>
    </source>
</evidence>
<dbReference type="Gene3D" id="1.20.120.160">
    <property type="entry name" value="HPT domain"/>
    <property type="match status" value="1"/>
</dbReference>
<dbReference type="Pfam" id="PF02518">
    <property type="entry name" value="HATPase_c"/>
    <property type="match status" value="1"/>
</dbReference>
<dbReference type="CDD" id="cd00082">
    <property type="entry name" value="HisKA"/>
    <property type="match status" value="1"/>
</dbReference>
<keyword evidence="13 16" id="KW-0472">Membrane</keyword>
<dbReference type="PRINTS" id="PR00344">
    <property type="entry name" value="BCTRLSENSOR"/>
</dbReference>
<dbReference type="PROSITE" id="PS50894">
    <property type="entry name" value="HPT"/>
    <property type="match status" value="1"/>
</dbReference>
<dbReference type="PROSITE" id="PS50109">
    <property type="entry name" value="HIS_KIN"/>
    <property type="match status" value="1"/>
</dbReference>
<dbReference type="PROSITE" id="PS50110">
    <property type="entry name" value="RESPONSE_REGULATORY"/>
    <property type="match status" value="1"/>
</dbReference>
<evidence type="ECO:0000256" key="14">
    <source>
        <dbReference type="PROSITE-ProRule" id="PRU00110"/>
    </source>
</evidence>
<evidence type="ECO:0000256" key="13">
    <source>
        <dbReference type="ARBA" id="ARBA00023136"/>
    </source>
</evidence>
<evidence type="ECO:0000256" key="10">
    <source>
        <dbReference type="ARBA" id="ARBA00022840"/>
    </source>
</evidence>
<accession>A0ABU5LBS8</accession>
<keyword evidence="7" id="KW-0808">Transferase</keyword>
<dbReference type="Pfam" id="PF01627">
    <property type="entry name" value="Hpt"/>
    <property type="match status" value="1"/>
</dbReference>
<dbReference type="InterPro" id="IPR003661">
    <property type="entry name" value="HisK_dim/P_dom"/>
</dbReference>
<evidence type="ECO:0000256" key="8">
    <source>
        <dbReference type="ARBA" id="ARBA00022692"/>
    </source>
</evidence>
<keyword evidence="10" id="KW-0547">Nucleotide-binding</keyword>
<dbReference type="PANTHER" id="PTHR43047">
    <property type="entry name" value="TWO-COMPONENT HISTIDINE PROTEIN KINASE"/>
    <property type="match status" value="1"/>
</dbReference>
<evidence type="ECO:0000313" key="20">
    <source>
        <dbReference type="EMBL" id="MDZ7277399.1"/>
    </source>
</evidence>
<keyword evidence="4" id="KW-1003">Cell membrane</keyword>
<evidence type="ECO:0000259" key="17">
    <source>
        <dbReference type="PROSITE" id="PS50109"/>
    </source>
</evidence>
<evidence type="ECO:0000256" key="3">
    <source>
        <dbReference type="ARBA" id="ARBA00012438"/>
    </source>
</evidence>